<comment type="caution">
    <text evidence="2">The sequence shown here is derived from an EMBL/GenBank/DDBJ whole genome shotgun (WGS) entry which is preliminary data.</text>
</comment>
<sequence>MNNDLFKIRITDEDLDFTLSANTEYELEAKLMNWYNEITDFETNLDMIRERVGVKIEVLRADYDNEVIQ</sequence>
<proteinExistence type="predicted"/>
<gene>
    <name evidence="2" type="ORF">LCGC14_2672570</name>
</gene>
<dbReference type="AlphaFoldDB" id="A0A0F8ZNP3"/>
<organism evidence="2">
    <name type="scientific">marine sediment metagenome</name>
    <dbReference type="NCBI Taxonomy" id="412755"/>
    <lineage>
        <taxon>unclassified sequences</taxon>
        <taxon>metagenomes</taxon>
        <taxon>ecological metagenomes</taxon>
    </lineage>
</organism>
<evidence type="ECO:0000313" key="2">
    <source>
        <dbReference type="EMBL" id="KKK95458.1"/>
    </source>
</evidence>
<name>A0A0F8ZNP3_9ZZZZ</name>
<feature type="domain" description="PH" evidence="1">
    <location>
        <begin position="1"/>
        <end position="43"/>
    </location>
</feature>
<reference evidence="2" key="1">
    <citation type="journal article" date="2015" name="Nature">
        <title>Complex archaea that bridge the gap between prokaryotes and eukaryotes.</title>
        <authorList>
            <person name="Spang A."/>
            <person name="Saw J.H."/>
            <person name="Jorgensen S.L."/>
            <person name="Zaremba-Niedzwiedzka K."/>
            <person name="Martijn J."/>
            <person name="Lind A.E."/>
            <person name="van Eijk R."/>
            <person name="Schleper C."/>
            <person name="Guy L."/>
            <person name="Ettema T.J."/>
        </authorList>
    </citation>
    <scope>NUCLEOTIDE SEQUENCE</scope>
</reference>
<dbReference type="PROSITE" id="PS50003">
    <property type="entry name" value="PH_DOMAIN"/>
    <property type="match status" value="1"/>
</dbReference>
<accession>A0A0F8ZNP3</accession>
<evidence type="ECO:0000259" key="1">
    <source>
        <dbReference type="PROSITE" id="PS50003"/>
    </source>
</evidence>
<dbReference type="InterPro" id="IPR001849">
    <property type="entry name" value="PH_domain"/>
</dbReference>
<protein>
    <recommendedName>
        <fullName evidence="1">PH domain-containing protein</fullName>
    </recommendedName>
</protein>
<dbReference type="EMBL" id="LAZR01046900">
    <property type="protein sequence ID" value="KKK95458.1"/>
    <property type="molecule type" value="Genomic_DNA"/>
</dbReference>